<feature type="compositionally biased region" description="Basic and acidic residues" evidence="1">
    <location>
        <begin position="638"/>
        <end position="650"/>
    </location>
</feature>
<feature type="compositionally biased region" description="Basic residues" evidence="1">
    <location>
        <begin position="583"/>
        <end position="597"/>
    </location>
</feature>
<keyword evidence="3" id="KW-1185">Reference proteome</keyword>
<dbReference type="AlphaFoldDB" id="A0AAV4GVQ3"/>
<evidence type="ECO:0000313" key="3">
    <source>
        <dbReference type="Proteomes" id="UP000762676"/>
    </source>
</evidence>
<feature type="compositionally biased region" description="Basic and acidic residues" evidence="1">
    <location>
        <begin position="345"/>
        <end position="362"/>
    </location>
</feature>
<sequence>MHARSFRQPRSRSACCPPGCRLPCCAPRRRRACKTNRCIFIPAPALTTKRYCGDPCSPPPPACLPKPIYGRRRPLSSPRPYSRPFRPYSSLYSSTNPCRPKKCGPLDPCVPSLTDRCDPCMPRSICDPCLPSSTRFSSPCRFKGNKSRSCRPRRTRCSPSPKCRATRSSSYGSSYCESACSRRAGSKRCQTCECDPCCCKKSSVKNRPNEDTAKGPTSWFLKQSEKCGKAKSSKDPHYCPWEAEVTVTGTVRGHCTSTAVEVAKRLTGKFSSKGQRYTCKKKGSKCDTKKETKNQRMALGYLDDGTKLDFSRNRCEDEDEDVYNRQSYVKGRTNNAKIESSVSDNRWRSKKDDIKVKERKSSDRSDLHFATAYIGRKRNEAKGGSQNIEERQHDDMYTFGQREYSKGPEPEYYHSRHSYNRHRNNRHWVYAASSDSDQSSYKTASESMQCSRRYPSLTREDENIIYARRKGRRKNPDPYTNKSRFHNERREAWWRQHHNHPTSLDDHCYYSGEEDEDDVITFNLVSEEDSDNINSEGVSDRDDIDKDHSHFTPSPAPRRLAMDRQHARSSDRRSLSPVSYTRRSTHSRPQPRHRRTTKVSGAAQHRPDSAYLDLDASSGQSSEGELGEGSTSNTVHFKPRETQQKRDTTHQQRRLPHRKRVSYSEGL</sequence>
<evidence type="ECO:0000313" key="2">
    <source>
        <dbReference type="EMBL" id="GFR89967.1"/>
    </source>
</evidence>
<dbReference type="EMBL" id="BMAT01005255">
    <property type="protein sequence ID" value="GFR89967.1"/>
    <property type="molecule type" value="Genomic_DNA"/>
</dbReference>
<feature type="compositionally biased region" description="Low complexity" evidence="1">
    <location>
        <begin position="617"/>
        <end position="632"/>
    </location>
</feature>
<evidence type="ECO:0000256" key="1">
    <source>
        <dbReference type="SAM" id="MobiDB-lite"/>
    </source>
</evidence>
<feature type="compositionally biased region" description="Basic and acidic residues" evidence="1">
    <location>
        <begin position="560"/>
        <end position="574"/>
    </location>
</feature>
<feature type="region of interest" description="Disordered" evidence="1">
    <location>
        <begin position="338"/>
        <end position="362"/>
    </location>
</feature>
<organism evidence="2 3">
    <name type="scientific">Elysia marginata</name>
    <dbReference type="NCBI Taxonomy" id="1093978"/>
    <lineage>
        <taxon>Eukaryota</taxon>
        <taxon>Metazoa</taxon>
        <taxon>Spiralia</taxon>
        <taxon>Lophotrochozoa</taxon>
        <taxon>Mollusca</taxon>
        <taxon>Gastropoda</taxon>
        <taxon>Heterobranchia</taxon>
        <taxon>Euthyneura</taxon>
        <taxon>Panpulmonata</taxon>
        <taxon>Sacoglossa</taxon>
        <taxon>Placobranchoidea</taxon>
        <taxon>Plakobranchidae</taxon>
        <taxon>Elysia</taxon>
    </lineage>
</organism>
<name>A0AAV4GVQ3_9GAST</name>
<gene>
    <name evidence="2" type="ORF">ElyMa_002555800</name>
</gene>
<dbReference type="Proteomes" id="UP000762676">
    <property type="component" value="Unassembled WGS sequence"/>
</dbReference>
<feature type="compositionally biased region" description="Basic residues" evidence="1">
    <location>
        <begin position="651"/>
        <end position="661"/>
    </location>
</feature>
<protein>
    <submittedName>
        <fullName evidence="2">Uncharacterized protein</fullName>
    </submittedName>
</protein>
<feature type="region of interest" description="Disordered" evidence="1">
    <location>
        <begin position="526"/>
        <end position="667"/>
    </location>
</feature>
<feature type="compositionally biased region" description="Basic and acidic residues" evidence="1">
    <location>
        <begin position="538"/>
        <end position="550"/>
    </location>
</feature>
<accession>A0AAV4GVQ3</accession>
<reference evidence="2 3" key="1">
    <citation type="journal article" date="2021" name="Elife">
        <title>Chloroplast acquisition without the gene transfer in kleptoplastic sea slugs, Plakobranchus ocellatus.</title>
        <authorList>
            <person name="Maeda T."/>
            <person name="Takahashi S."/>
            <person name="Yoshida T."/>
            <person name="Shimamura S."/>
            <person name="Takaki Y."/>
            <person name="Nagai Y."/>
            <person name="Toyoda A."/>
            <person name="Suzuki Y."/>
            <person name="Arimoto A."/>
            <person name="Ishii H."/>
            <person name="Satoh N."/>
            <person name="Nishiyama T."/>
            <person name="Hasebe M."/>
            <person name="Maruyama T."/>
            <person name="Minagawa J."/>
            <person name="Obokata J."/>
            <person name="Shigenobu S."/>
        </authorList>
    </citation>
    <scope>NUCLEOTIDE SEQUENCE [LARGE SCALE GENOMIC DNA]</scope>
</reference>
<comment type="caution">
    <text evidence="2">The sequence shown here is derived from an EMBL/GenBank/DDBJ whole genome shotgun (WGS) entry which is preliminary data.</text>
</comment>
<proteinExistence type="predicted"/>